<protein>
    <submittedName>
        <fullName evidence="1">Uncharacterized protein</fullName>
    </submittedName>
</protein>
<sequence length="22" mass="2656">MFSRSSSLKNCRKRTASYYIKE</sequence>
<reference evidence="1" key="1">
    <citation type="submission" date="2014-09" db="EMBL/GenBank/DDBJ databases">
        <authorList>
            <person name="Magalhaes I.L.F."/>
            <person name="Oliveira U."/>
            <person name="Santos F.R."/>
            <person name="Vidigal T.H.D.A."/>
            <person name="Brescovit A.D."/>
            <person name="Santos A.J."/>
        </authorList>
    </citation>
    <scope>NUCLEOTIDE SEQUENCE</scope>
    <source>
        <tissue evidence="1">Shoot tissue taken approximately 20 cm above the soil surface</tissue>
    </source>
</reference>
<dbReference type="AlphaFoldDB" id="A0A0A9G4E3"/>
<proteinExistence type="predicted"/>
<dbReference type="EMBL" id="GBRH01180485">
    <property type="protein sequence ID" value="JAE17411.1"/>
    <property type="molecule type" value="Transcribed_RNA"/>
</dbReference>
<evidence type="ECO:0000313" key="1">
    <source>
        <dbReference type="EMBL" id="JAE17411.1"/>
    </source>
</evidence>
<accession>A0A0A9G4E3</accession>
<reference evidence="1" key="2">
    <citation type="journal article" date="2015" name="Data Brief">
        <title>Shoot transcriptome of the giant reed, Arundo donax.</title>
        <authorList>
            <person name="Barrero R.A."/>
            <person name="Guerrero F.D."/>
            <person name="Moolhuijzen P."/>
            <person name="Goolsby J.A."/>
            <person name="Tidwell J."/>
            <person name="Bellgard S.E."/>
            <person name="Bellgard M.I."/>
        </authorList>
    </citation>
    <scope>NUCLEOTIDE SEQUENCE</scope>
    <source>
        <tissue evidence="1">Shoot tissue taken approximately 20 cm above the soil surface</tissue>
    </source>
</reference>
<name>A0A0A9G4E3_ARUDO</name>
<organism evidence="1">
    <name type="scientific">Arundo donax</name>
    <name type="common">Giant reed</name>
    <name type="synonym">Donax arundinaceus</name>
    <dbReference type="NCBI Taxonomy" id="35708"/>
    <lineage>
        <taxon>Eukaryota</taxon>
        <taxon>Viridiplantae</taxon>
        <taxon>Streptophyta</taxon>
        <taxon>Embryophyta</taxon>
        <taxon>Tracheophyta</taxon>
        <taxon>Spermatophyta</taxon>
        <taxon>Magnoliopsida</taxon>
        <taxon>Liliopsida</taxon>
        <taxon>Poales</taxon>
        <taxon>Poaceae</taxon>
        <taxon>PACMAD clade</taxon>
        <taxon>Arundinoideae</taxon>
        <taxon>Arundineae</taxon>
        <taxon>Arundo</taxon>
    </lineage>
</organism>